<feature type="binding site" evidence="1">
    <location>
        <begin position="135"/>
        <end position="137"/>
    </location>
    <ligand>
        <name>ATP</name>
        <dbReference type="ChEBI" id="CHEBI:30616"/>
    </ligand>
</feature>
<feature type="binding site" evidence="1">
    <location>
        <position position="255"/>
    </location>
    <ligand>
        <name>Mg(2+)</name>
        <dbReference type="ChEBI" id="CHEBI:18420"/>
        <label>1</label>
    </ligand>
</feature>
<reference evidence="2 3" key="1">
    <citation type="submission" date="2016-10" db="EMBL/GenBank/DDBJ databases">
        <authorList>
            <person name="de Groot N.N."/>
        </authorList>
    </citation>
    <scope>NUCLEOTIDE SEQUENCE [LARGE SCALE GENOMIC DNA]</scope>
    <source>
        <strain evidence="2 3">CPCC 201354</strain>
    </source>
</reference>
<feature type="binding site" evidence="1">
    <location>
        <position position="356"/>
    </location>
    <ligand>
        <name>D-glucosamine</name>
        <dbReference type="ChEBI" id="CHEBI:58723"/>
    </ligand>
</feature>
<feature type="short sequence motif" description="Substrate specificity determinant motif" evidence="1">
    <location>
        <begin position="352"/>
        <end position="367"/>
    </location>
</feature>
<gene>
    <name evidence="2" type="ORF">SAMN05421505_105205</name>
</gene>
<evidence type="ECO:0000256" key="1">
    <source>
        <dbReference type="HAMAP-Rule" id="MF_02218"/>
    </source>
</evidence>
<dbReference type="EC" id="2.7.1.8" evidence="1"/>
<proteinExistence type="inferred from homology"/>
<keyword evidence="3" id="KW-1185">Reference proteome</keyword>
<feature type="binding site" evidence="1">
    <location>
        <position position="267"/>
    </location>
    <ligand>
        <name>Mg(2+)</name>
        <dbReference type="ChEBI" id="CHEBI:18420"/>
        <label>1</label>
    </ligand>
</feature>
<comment type="cofactor">
    <cofactor evidence="1">
        <name>Mg(2+)</name>
        <dbReference type="ChEBI" id="CHEBI:18420"/>
    </cofactor>
    <text evidence="1">Binds 2 Mg(2+) ions per subunit.</text>
</comment>
<keyword evidence="1" id="KW-0479">Metal-binding</keyword>
<name>A0A1G7VBM6_9ACTN</name>
<feature type="binding site" evidence="1">
    <location>
        <position position="84"/>
    </location>
    <ligand>
        <name>ATP</name>
        <dbReference type="ChEBI" id="CHEBI:30616"/>
    </ligand>
</feature>
<keyword evidence="1" id="KW-0067">ATP-binding</keyword>
<keyword evidence="1" id="KW-0460">Magnesium</keyword>
<dbReference type="AlphaFoldDB" id="A0A1G7VBM6"/>
<dbReference type="GO" id="GO:0047931">
    <property type="term" value="F:glucosamine kinase activity"/>
    <property type="evidence" value="ECO:0007669"/>
    <property type="project" value="UniProtKB-UniRule"/>
</dbReference>
<dbReference type="InterPro" id="IPR011009">
    <property type="entry name" value="Kinase-like_dom_sf"/>
</dbReference>
<feature type="binding site" evidence="1">
    <location>
        <position position="267"/>
    </location>
    <ligand>
        <name>Mg(2+)</name>
        <dbReference type="ChEBI" id="CHEBI:18420"/>
        <label>2</label>
    </ligand>
</feature>
<keyword evidence="1" id="KW-0547">Nucleotide-binding</keyword>
<keyword evidence="1" id="KW-0808">Transferase</keyword>
<dbReference type="EMBL" id="FNCN01000005">
    <property type="protein sequence ID" value="SDG57127.1"/>
    <property type="molecule type" value="Genomic_DNA"/>
</dbReference>
<dbReference type="InterPro" id="IPR043674">
    <property type="entry name" value="GlcN_kinase"/>
</dbReference>
<organism evidence="2 3">
    <name type="scientific">Sinosporangium album</name>
    <dbReference type="NCBI Taxonomy" id="504805"/>
    <lineage>
        <taxon>Bacteria</taxon>
        <taxon>Bacillati</taxon>
        <taxon>Actinomycetota</taxon>
        <taxon>Actinomycetes</taxon>
        <taxon>Streptosporangiales</taxon>
        <taxon>Streptosporangiaceae</taxon>
        <taxon>Sinosporangium</taxon>
    </lineage>
</organism>
<sequence>MAGELNLNSIWERLISQRDQAPEAGDGLSAALLAALSAEGSGNARFEVRRFRPLPAGTVPHGERGFSVDQSNHSVVVGESAVVKWFTPPLPLPQPGPELLAHLVAAGFTATAPPYAALTRRADGGPDVLVALVTGYLPDARDGWEWCVDEAEAGRAAFAEELGHLAADLHAALATPSAVLPQPVRREPPSGLMPYRAPYLARAEAALVEALELTGGHDGAWLAAHADALRTALTPLADVADTPLIRVHGDLHVGQVLRWRDGYAVIDFDGNPVVEAADPFQPAARDLAQLGTSLEHAAQVAIKRRGVAPRHAAQWAESARDALLNAYTSRLARHGRSDLLDPSLLRPFEIEQECRELIYAARRLPRWRYAPMGVLRTWYPKESHA</sequence>
<dbReference type="HAMAP" id="MF_02218">
    <property type="entry name" value="GlcN_kinase"/>
    <property type="match status" value="1"/>
</dbReference>
<comment type="catalytic activity">
    <reaction evidence="1">
        <text>D-glucosamine + ATP = D-glucosamine 6-phosphate + ADP + H(+)</text>
        <dbReference type="Rhea" id="RHEA:10948"/>
        <dbReference type="ChEBI" id="CHEBI:15378"/>
        <dbReference type="ChEBI" id="CHEBI:30616"/>
        <dbReference type="ChEBI" id="CHEBI:58723"/>
        <dbReference type="ChEBI" id="CHEBI:58725"/>
        <dbReference type="ChEBI" id="CHEBI:456216"/>
        <dbReference type="EC" id="2.7.1.8"/>
    </reaction>
</comment>
<protein>
    <recommendedName>
        <fullName evidence="1">Glucosamine kinase</fullName>
        <shortName evidence="1">GlcN kinase</shortName>
        <shortName evidence="1">GlcNK</shortName>
        <ecNumber evidence="1">2.7.1.8</ecNumber>
    </recommendedName>
</protein>
<dbReference type="STRING" id="504805.SAMN05421505_105205"/>
<dbReference type="Gene3D" id="3.90.1200.10">
    <property type="match status" value="1"/>
</dbReference>
<comment type="similarity">
    <text evidence="1">Belongs to the actinobacterial glucosamine kinase family.</text>
</comment>
<dbReference type="GO" id="GO:0000287">
    <property type="term" value="F:magnesium ion binding"/>
    <property type="evidence" value="ECO:0007669"/>
    <property type="project" value="UniProtKB-UniRule"/>
</dbReference>
<feature type="binding site" evidence="1">
    <location>
        <position position="269"/>
    </location>
    <ligand>
        <name>Mg(2+)</name>
        <dbReference type="ChEBI" id="CHEBI:18420"/>
        <label>2</label>
    </ligand>
</feature>
<evidence type="ECO:0000313" key="3">
    <source>
        <dbReference type="Proteomes" id="UP000198923"/>
    </source>
</evidence>
<evidence type="ECO:0000313" key="2">
    <source>
        <dbReference type="EMBL" id="SDG57127.1"/>
    </source>
</evidence>
<comment type="function">
    <text evidence="1">Catalyzes the ATP-dependent phosphorylation of D-glucosamine (GlcN) to D-glucosamine 6-phosphate. May be involved in the phosphorylation of acquired extracellular GlcN derived from the hydrolysis of chitosan, i.e., in the incorporation of exogenous GlcN into the bacterial GlcNAc metabolism.</text>
</comment>
<accession>A0A1G7VBM6</accession>
<dbReference type="SUPFAM" id="SSF56112">
    <property type="entry name" value="Protein kinase-like (PK-like)"/>
    <property type="match status" value="1"/>
</dbReference>
<dbReference type="GO" id="GO:0005524">
    <property type="term" value="F:ATP binding"/>
    <property type="evidence" value="ECO:0007669"/>
    <property type="project" value="UniProtKB-KW"/>
</dbReference>
<dbReference type="Proteomes" id="UP000198923">
    <property type="component" value="Unassembled WGS sequence"/>
</dbReference>
<comment type="subunit">
    <text evidence="1">Monomer.</text>
</comment>
<feature type="binding site" evidence="1">
    <location>
        <position position="142"/>
    </location>
    <ligand>
        <name>ATP</name>
        <dbReference type="ChEBI" id="CHEBI:30616"/>
    </ligand>
</feature>
<feature type="binding site" evidence="1">
    <location>
        <position position="250"/>
    </location>
    <ligand>
        <name>D-glucosamine</name>
        <dbReference type="ChEBI" id="CHEBI:58723"/>
    </ligand>
</feature>
<keyword evidence="1 2" id="KW-0418">Kinase</keyword>
<keyword evidence="1" id="KW-0119">Carbohydrate metabolism</keyword>
<dbReference type="GO" id="GO:0005975">
    <property type="term" value="P:carbohydrate metabolic process"/>
    <property type="evidence" value="ECO:0007669"/>
    <property type="project" value="UniProtKB-UniRule"/>
</dbReference>